<evidence type="ECO:0008006" key="13">
    <source>
        <dbReference type="Google" id="ProtNLM"/>
    </source>
</evidence>
<dbReference type="InterPro" id="IPR036388">
    <property type="entry name" value="WH-like_DNA-bd_sf"/>
</dbReference>
<reference evidence="12" key="1">
    <citation type="submission" date="2010-04" db="EMBL/GenBank/DDBJ databases">
        <authorList>
            <person name="Reid K.E."/>
            <person name="Liao N."/>
            <person name="Chan S."/>
            <person name="Docking R."/>
            <person name="Taylor G."/>
            <person name="Moore R."/>
            <person name="Mayo M."/>
            <person name="Munro S."/>
            <person name="King J."/>
            <person name="Yanchuk A."/>
            <person name="Holt R."/>
            <person name="Jones S."/>
            <person name="Marra M."/>
            <person name="Ritland C.E."/>
            <person name="Ritland K."/>
            <person name="Bohlmann J."/>
        </authorList>
    </citation>
    <scope>NUCLEOTIDE SEQUENCE</scope>
    <source>
        <tissue evidence="12">Bud</tissue>
    </source>
</reference>
<dbReference type="Gene3D" id="1.10.10.10">
    <property type="entry name" value="Winged helix-like DNA-binding domain superfamily/Winged helix DNA-binding domain"/>
    <property type="match status" value="1"/>
</dbReference>
<dbReference type="InterPro" id="IPR001005">
    <property type="entry name" value="SANT/Myb"/>
</dbReference>
<evidence type="ECO:0000256" key="7">
    <source>
        <dbReference type="ARBA" id="ARBA00023163"/>
    </source>
</evidence>
<comment type="subcellular location">
    <subcellularLocation>
        <location evidence="1">Chromosome</location>
    </subcellularLocation>
    <subcellularLocation>
        <location evidence="2">Nucleus</location>
        <location evidence="2">Nucleolus</location>
    </subcellularLocation>
</comment>
<evidence type="ECO:0000256" key="1">
    <source>
        <dbReference type="ARBA" id="ARBA00004286"/>
    </source>
</evidence>
<evidence type="ECO:0000256" key="2">
    <source>
        <dbReference type="ARBA" id="ARBA00004604"/>
    </source>
</evidence>
<feature type="domain" description="Myb-like" evidence="9">
    <location>
        <begin position="5"/>
        <end position="57"/>
    </location>
</feature>
<dbReference type="InterPro" id="IPR036390">
    <property type="entry name" value="WH_DNA-bd_sf"/>
</dbReference>
<dbReference type="SMART" id="SM00717">
    <property type="entry name" value="SANT"/>
    <property type="match status" value="1"/>
</dbReference>
<dbReference type="InterPro" id="IPR005818">
    <property type="entry name" value="Histone_H1/H5_H15"/>
</dbReference>
<proteinExistence type="evidence at transcript level"/>
<accession>D5AA99</accession>
<feature type="domain" description="H15" evidence="11">
    <location>
        <begin position="124"/>
        <end position="192"/>
    </location>
</feature>
<organism evidence="12">
    <name type="scientific">Picea sitchensis</name>
    <name type="common">Sitka spruce</name>
    <name type="synonym">Pinus sitchensis</name>
    <dbReference type="NCBI Taxonomy" id="3332"/>
    <lineage>
        <taxon>Eukaryota</taxon>
        <taxon>Viridiplantae</taxon>
        <taxon>Streptophyta</taxon>
        <taxon>Embryophyta</taxon>
        <taxon>Tracheophyta</taxon>
        <taxon>Spermatophyta</taxon>
        <taxon>Pinopsida</taxon>
        <taxon>Pinidae</taxon>
        <taxon>Conifers I</taxon>
        <taxon>Pinales</taxon>
        <taxon>Pinaceae</taxon>
        <taxon>Picea</taxon>
    </lineage>
</organism>
<dbReference type="InterPro" id="IPR017930">
    <property type="entry name" value="Myb_dom"/>
</dbReference>
<dbReference type="SUPFAM" id="SSF46785">
    <property type="entry name" value="Winged helix' DNA-binding domain"/>
    <property type="match status" value="1"/>
</dbReference>
<dbReference type="GO" id="GO:0005730">
    <property type="term" value="C:nucleolus"/>
    <property type="evidence" value="ECO:0007669"/>
    <property type="project" value="UniProtKB-SubCell"/>
</dbReference>
<evidence type="ECO:0000259" key="10">
    <source>
        <dbReference type="PROSITE" id="PS51294"/>
    </source>
</evidence>
<dbReference type="PROSITE" id="PS50090">
    <property type="entry name" value="MYB_LIKE"/>
    <property type="match status" value="1"/>
</dbReference>
<keyword evidence="7" id="KW-0804">Transcription</keyword>
<keyword evidence="5" id="KW-0175">Coiled coil</keyword>
<dbReference type="InterPro" id="IPR044597">
    <property type="entry name" value="SMH1-6"/>
</dbReference>
<evidence type="ECO:0000256" key="4">
    <source>
        <dbReference type="ARBA" id="ARBA00023015"/>
    </source>
</evidence>
<protein>
    <recommendedName>
        <fullName evidence="13">MYB transcription factor</fullName>
    </recommendedName>
</protein>
<dbReference type="GO" id="GO:0006334">
    <property type="term" value="P:nucleosome assembly"/>
    <property type="evidence" value="ECO:0007669"/>
    <property type="project" value="InterPro"/>
</dbReference>
<dbReference type="AlphaFoldDB" id="D5AA99"/>
<dbReference type="GO" id="GO:0003691">
    <property type="term" value="F:double-stranded telomeric DNA binding"/>
    <property type="evidence" value="ECO:0007669"/>
    <property type="project" value="InterPro"/>
</dbReference>
<dbReference type="InterPro" id="IPR009057">
    <property type="entry name" value="Homeodomain-like_sf"/>
</dbReference>
<evidence type="ECO:0000256" key="6">
    <source>
        <dbReference type="ARBA" id="ARBA00023125"/>
    </source>
</evidence>
<dbReference type="Pfam" id="PF00538">
    <property type="entry name" value="Linker_histone"/>
    <property type="match status" value="1"/>
</dbReference>
<dbReference type="Pfam" id="PF00249">
    <property type="entry name" value="Myb_DNA-binding"/>
    <property type="match status" value="1"/>
</dbReference>
<dbReference type="EMBL" id="BT123127">
    <property type="protein sequence ID" value="ADE76468.1"/>
    <property type="molecule type" value="mRNA"/>
</dbReference>
<dbReference type="Gene3D" id="1.10.246.220">
    <property type="match status" value="1"/>
</dbReference>
<evidence type="ECO:0000259" key="9">
    <source>
        <dbReference type="PROSITE" id="PS50090"/>
    </source>
</evidence>
<keyword evidence="3" id="KW-0158">Chromosome</keyword>
<evidence type="ECO:0000256" key="5">
    <source>
        <dbReference type="ARBA" id="ARBA00023054"/>
    </source>
</evidence>
<keyword evidence="6" id="KW-0238">DNA-binding</keyword>
<evidence type="ECO:0000256" key="8">
    <source>
        <dbReference type="ARBA" id="ARBA00023242"/>
    </source>
</evidence>
<evidence type="ECO:0000313" key="12">
    <source>
        <dbReference type="EMBL" id="ADE76468.1"/>
    </source>
</evidence>
<evidence type="ECO:0000259" key="11">
    <source>
        <dbReference type="PROSITE" id="PS51504"/>
    </source>
</evidence>
<dbReference type="OMA" id="KHEVPPG"/>
<keyword evidence="8" id="KW-0539">Nucleus</keyword>
<dbReference type="FunFam" id="1.10.10.60:FF:000168">
    <property type="entry name" value="Telomere repeat-binding factor 1"/>
    <property type="match status" value="1"/>
</dbReference>
<feature type="domain" description="HTH myb-type" evidence="10">
    <location>
        <begin position="1"/>
        <end position="61"/>
    </location>
</feature>
<dbReference type="PANTHER" id="PTHR46267">
    <property type="entry name" value="SINGLE MYB HISTONE 4"/>
    <property type="match status" value="1"/>
</dbReference>
<evidence type="ECO:0000256" key="3">
    <source>
        <dbReference type="ARBA" id="ARBA00022454"/>
    </source>
</evidence>
<sequence>MGAPKQKWTSEEEGALRAGVEKYGSGKWQTILKDPEFAVCLASRSNVDLKDKWRNLMSVTAGGQGSKTPRVKSIAAVPLSSVSPLSPTAPAAGMLVKSEATIPSADIVIYSPKSISASARNHSPRCDYDDMILEALTALRDPNGIDVTTIASFMEERHQLPPSFRRTLGSKLKRLVSQEKIIRIRNSYKLKDMAEPRAAVLGPRNSADGLKQLWYNPMDAASLETINQASMAAAMKMAEADAMAASAEEAAREAEYDTRLAEEADIFLKAVSEVFGQFSPPDDADGFSL</sequence>
<name>D5AA99_PICSI</name>
<dbReference type="PROSITE" id="PS51294">
    <property type="entry name" value="HTH_MYB"/>
    <property type="match status" value="1"/>
</dbReference>
<dbReference type="SUPFAM" id="SSF46689">
    <property type="entry name" value="Homeodomain-like"/>
    <property type="match status" value="1"/>
</dbReference>
<dbReference type="PROSITE" id="PS51504">
    <property type="entry name" value="H15"/>
    <property type="match status" value="1"/>
</dbReference>
<dbReference type="SMART" id="SM00526">
    <property type="entry name" value="H15"/>
    <property type="match status" value="1"/>
</dbReference>
<dbReference type="PANTHER" id="PTHR46267:SF15">
    <property type="entry name" value="WINGED HELIX-TURN-HELIX TRANSCRIPTION REPRESSOR DNA-BINDING PROTEIN-RELATED"/>
    <property type="match status" value="1"/>
</dbReference>
<keyword evidence="4" id="KW-0805">Transcription regulation</keyword>
<dbReference type="GO" id="GO:0000786">
    <property type="term" value="C:nucleosome"/>
    <property type="evidence" value="ECO:0007669"/>
    <property type="project" value="InterPro"/>
</dbReference>
<dbReference type="CDD" id="cd11660">
    <property type="entry name" value="SANT_TRF"/>
    <property type="match status" value="1"/>
</dbReference>